<dbReference type="EMBL" id="KV429034">
    <property type="protein sequence ID" value="KZT74243.1"/>
    <property type="molecule type" value="Genomic_DNA"/>
</dbReference>
<protein>
    <submittedName>
        <fullName evidence="1">Uncharacterized protein</fullName>
    </submittedName>
</protein>
<dbReference type="AlphaFoldDB" id="A0A165U141"/>
<evidence type="ECO:0000313" key="1">
    <source>
        <dbReference type="EMBL" id="KZT74243.1"/>
    </source>
</evidence>
<accession>A0A165U141</accession>
<keyword evidence="2" id="KW-1185">Reference proteome</keyword>
<sequence>MSRRGYGTFNRDRGASQRHSHRCARAVRNLACHIRCQADGIPPPVEYILLPLRDVMFNLKLFRVTANSGERLSRKARVKYARSMEANMRVRLDVKYNPGVSRSATACKIQH</sequence>
<reference evidence="1 2" key="1">
    <citation type="journal article" date="2016" name="Mol. Biol. Evol.">
        <title>Comparative Genomics of Early-Diverging Mushroom-Forming Fungi Provides Insights into the Origins of Lignocellulose Decay Capabilities.</title>
        <authorList>
            <person name="Nagy L.G."/>
            <person name="Riley R."/>
            <person name="Tritt A."/>
            <person name="Adam C."/>
            <person name="Daum C."/>
            <person name="Floudas D."/>
            <person name="Sun H."/>
            <person name="Yadav J.S."/>
            <person name="Pangilinan J."/>
            <person name="Larsson K.H."/>
            <person name="Matsuura K."/>
            <person name="Barry K."/>
            <person name="Labutti K."/>
            <person name="Kuo R."/>
            <person name="Ohm R.A."/>
            <person name="Bhattacharya S.S."/>
            <person name="Shirouzu T."/>
            <person name="Yoshinaga Y."/>
            <person name="Martin F.M."/>
            <person name="Grigoriev I.V."/>
            <person name="Hibbett D.S."/>
        </authorList>
    </citation>
    <scope>NUCLEOTIDE SEQUENCE [LARGE SCALE GENOMIC DNA]</scope>
    <source>
        <strain evidence="1 2">L-15889</strain>
    </source>
</reference>
<dbReference type="Proteomes" id="UP000076727">
    <property type="component" value="Unassembled WGS sequence"/>
</dbReference>
<organism evidence="1 2">
    <name type="scientific">Daedalea quercina L-15889</name>
    <dbReference type="NCBI Taxonomy" id="1314783"/>
    <lineage>
        <taxon>Eukaryota</taxon>
        <taxon>Fungi</taxon>
        <taxon>Dikarya</taxon>
        <taxon>Basidiomycota</taxon>
        <taxon>Agaricomycotina</taxon>
        <taxon>Agaricomycetes</taxon>
        <taxon>Polyporales</taxon>
        <taxon>Fomitopsis</taxon>
    </lineage>
</organism>
<evidence type="ECO:0000313" key="2">
    <source>
        <dbReference type="Proteomes" id="UP000076727"/>
    </source>
</evidence>
<name>A0A165U141_9APHY</name>
<gene>
    <name evidence="1" type="ORF">DAEQUDRAFT_295905</name>
</gene>
<proteinExistence type="predicted"/>